<keyword evidence="3" id="KW-1185">Reference proteome</keyword>
<feature type="signal peptide" evidence="1">
    <location>
        <begin position="1"/>
        <end position="32"/>
    </location>
</feature>
<protein>
    <submittedName>
        <fullName evidence="2">Uncharacterized protein</fullName>
    </submittedName>
</protein>
<gene>
    <name evidence="2" type="ORF">KAK11_11955</name>
</gene>
<feature type="chain" id="PRO_5045324091" evidence="1">
    <location>
        <begin position="33"/>
        <end position="196"/>
    </location>
</feature>
<keyword evidence="1" id="KW-0732">Signal</keyword>
<evidence type="ECO:0000313" key="3">
    <source>
        <dbReference type="Proteomes" id="UP000672097"/>
    </source>
</evidence>
<accession>A0ABS5DY12</accession>
<organism evidence="2 3">
    <name type="scientific">Ideonella paludis</name>
    <dbReference type="NCBI Taxonomy" id="1233411"/>
    <lineage>
        <taxon>Bacteria</taxon>
        <taxon>Pseudomonadati</taxon>
        <taxon>Pseudomonadota</taxon>
        <taxon>Betaproteobacteria</taxon>
        <taxon>Burkholderiales</taxon>
        <taxon>Sphaerotilaceae</taxon>
        <taxon>Ideonella</taxon>
    </lineage>
</organism>
<evidence type="ECO:0000313" key="2">
    <source>
        <dbReference type="EMBL" id="MBQ0936043.1"/>
    </source>
</evidence>
<comment type="caution">
    <text evidence="2">The sequence shown here is derived from an EMBL/GenBank/DDBJ whole genome shotgun (WGS) entry which is preliminary data.</text>
</comment>
<sequence length="196" mass="21868">MTNARIQPRSTPLIKTWAAALVSAGLAASAQAWELTGSKTITAHTNDQQRLVVGTVNFQPQADGRTRFVVEMAHQGFRDHFLSMKEFKCLEGPTELACHVPYPYAQPGTIQGNDFAWLEHQLMFLYKLPKEFGAKLWNGLYFKLERGECGLVGKPQAIDLNHISAPPQRLDVPPFKPALRDDITPGVRWISGITIE</sequence>
<name>A0ABS5DY12_9BURK</name>
<evidence type="ECO:0000256" key="1">
    <source>
        <dbReference type="SAM" id="SignalP"/>
    </source>
</evidence>
<dbReference type="Proteomes" id="UP000672097">
    <property type="component" value="Unassembled WGS sequence"/>
</dbReference>
<dbReference type="RefSeq" id="WP_210809351.1">
    <property type="nucleotide sequence ID" value="NZ_JAGQDG010000004.1"/>
</dbReference>
<reference evidence="2 3" key="1">
    <citation type="submission" date="2021-04" db="EMBL/GenBank/DDBJ databases">
        <title>The genome sequence of type strain Ideonella paludis KCTC 32238.</title>
        <authorList>
            <person name="Liu Y."/>
        </authorList>
    </citation>
    <scope>NUCLEOTIDE SEQUENCE [LARGE SCALE GENOMIC DNA]</scope>
    <source>
        <strain evidence="2 3">KCTC 32238</strain>
    </source>
</reference>
<dbReference type="EMBL" id="JAGQDG010000004">
    <property type="protein sequence ID" value="MBQ0936043.1"/>
    <property type="molecule type" value="Genomic_DNA"/>
</dbReference>
<proteinExistence type="predicted"/>